<keyword evidence="1" id="KW-0175">Coiled coil</keyword>
<name>A0A425CI71_9STRA</name>
<sequence>MDMTSTAELRAQNEQLMQEIDALLRANMTLDKEVKELTSECDELRLTGSNKVQTLEQELETVDKELTSLRSQCQSIIEVVKNADIENKVEVEEDPTPVSVRRKLSSVMSQTLQRAKGVSMPEHRRASTVEMVAHGLIAKAASYATLPTERPGPDVKMNKDSPAILSYAKSTSGATKSLLFKTHSHYDNFRRRSPCRKNRDSVMVL</sequence>
<gene>
    <name evidence="2" type="ORF">DD237_001757</name>
</gene>
<evidence type="ECO:0000313" key="2">
    <source>
        <dbReference type="EMBL" id="RQM16694.1"/>
    </source>
</evidence>
<dbReference type="Proteomes" id="UP000286097">
    <property type="component" value="Unassembled WGS sequence"/>
</dbReference>
<protein>
    <submittedName>
        <fullName evidence="2">Uncharacterized protein</fullName>
    </submittedName>
</protein>
<evidence type="ECO:0000256" key="1">
    <source>
        <dbReference type="SAM" id="Coils"/>
    </source>
</evidence>
<reference evidence="2 3" key="1">
    <citation type="submission" date="2018-06" db="EMBL/GenBank/DDBJ databases">
        <title>Comparative genomics of downy mildews reveals potential adaptations to biotrophy.</title>
        <authorList>
            <person name="Fletcher K."/>
            <person name="Klosterman S.J."/>
            <person name="Derevnina L."/>
            <person name="Martin F."/>
            <person name="Koike S."/>
            <person name="Reyes Chin-Wo S."/>
            <person name="Mou B."/>
            <person name="Michelmore R."/>
        </authorList>
    </citation>
    <scope>NUCLEOTIDE SEQUENCE [LARGE SCALE GENOMIC DNA]</scope>
    <source>
        <strain evidence="2 3">R13</strain>
    </source>
</reference>
<evidence type="ECO:0000313" key="3">
    <source>
        <dbReference type="Proteomes" id="UP000286097"/>
    </source>
</evidence>
<comment type="caution">
    <text evidence="2">The sequence shown here is derived from an EMBL/GenBank/DDBJ whole genome shotgun (WGS) entry which is preliminary data.</text>
</comment>
<organism evidence="2 3">
    <name type="scientific">Peronospora effusa</name>
    <dbReference type="NCBI Taxonomy" id="542832"/>
    <lineage>
        <taxon>Eukaryota</taxon>
        <taxon>Sar</taxon>
        <taxon>Stramenopiles</taxon>
        <taxon>Oomycota</taxon>
        <taxon>Peronosporomycetes</taxon>
        <taxon>Peronosporales</taxon>
        <taxon>Peronosporaceae</taxon>
        <taxon>Peronospora</taxon>
    </lineage>
</organism>
<dbReference type="EMBL" id="QKXF01000111">
    <property type="protein sequence ID" value="RQM16694.1"/>
    <property type="molecule type" value="Genomic_DNA"/>
</dbReference>
<feature type="coiled-coil region" evidence="1">
    <location>
        <begin position="6"/>
        <end position="72"/>
    </location>
</feature>
<accession>A0A425CI71</accession>
<proteinExistence type="predicted"/>
<dbReference type="VEuPathDB" id="FungiDB:DD237_001757"/>
<dbReference type="AlphaFoldDB" id="A0A425CI71"/>